<dbReference type="GO" id="GO:0000155">
    <property type="term" value="F:phosphorelay sensor kinase activity"/>
    <property type="evidence" value="ECO:0007669"/>
    <property type="project" value="InterPro"/>
</dbReference>
<dbReference type="EMBL" id="BAEN01000035">
    <property type="protein sequence ID" value="GAC14264.1"/>
    <property type="molecule type" value="Genomic_DNA"/>
</dbReference>
<dbReference type="Gene3D" id="3.30.565.10">
    <property type="entry name" value="Histidine kinase-like ATPase, C-terminal domain"/>
    <property type="match status" value="1"/>
</dbReference>
<evidence type="ECO:0000313" key="3">
    <source>
        <dbReference type="Proteomes" id="UP000006334"/>
    </source>
</evidence>
<dbReference type="InterPro" id="IPR005467">
    <property type="entry name" value="His_kinase_dom"/>
</dbReference>
<dbReference type="InterPro" id="IPR052023">
    <property type="entry name" value="Histidine_kinase_KdpD"/>
</dbReference>
<keyword evidence="3" id="KW-1185">Reference proteome</keyword>
<keyword evidence="2" id="KW-0808">Transferase</keyword>
<reference evidence="2 3" key="1">
    <citation type="journal article" date="2017" name="Antonie Van Leeuwenhoek">
        <title>Rhizobium rhizosphaerae sp. nov., a novel species isolated from rice rhizosphere.</title>
        <authorList>
            <person name="Zhao J.J."/>
            <person name="Zhang J."/>
            <person name="Zhang R.J."/>
            <person name="Zhang C.W."/>
            <person name="Yin H.Q."/>
            <person name="Zhang X.X."/>
        </authorList>
    </citation>
    <scope>NUCLEOTIDE SEQUENCE [LARGE SCALE GENOMIC DNA]</scope>
    <source>
        <strain evidence="2 3">E3</strain>
    </source>
</reference>
<dbReference type="InterPro" id="IPR003594">
    <property type="entry name" value="HATPase_dom"/>
</dbReference>
<name>K6X0R3_9ALTE</name>
<accession>K6X0R3</accession>
<dbReference type="GO" id="GO:0005886">
    <property type="term" value="C:plasma membrane"/>
    <property type="evidence" value="ECO:0007669"/>
    <property type="project" value="TreeGrafter"/>
</dbReference>
<dbReference type="SUPFAM" id="SSF55874">
    <property type="entry name" value="ATPase domain of HSP90 chaperone/DNA topoisomerase II/histidine kinase"/>
    <property type="match status" value="1"/>
</dbReference>
<evidence type="ECO:0000259" key="1">
    <source>
        <dbReference type="PROSITE" id="PS50109"/>
    </source>
</evidence>
<gene>
    <name evidence="2" type="ORF">GLIP_1631</name>
</gene>
<dbReference type="SMART" id="SM00387">
    <property type="entry name" value="HATPase_c"/>
    <property type="match status" value="1"/>
</dbReference>
<dbReference type="PANTHER" id="PTHR45569">
    <property type="entry name" value="SENSOR PROTEIN KDPD"/>
    <property type="match status" value="1"/>
</dbReference>
<dbReference type="Pfam" id="PF02518">
    <property type="entry name" value="HATPase_c"/>
    <property type="match status" value="1"/>
</dbReference>
<evidence type="ECO:0000313" key="2">
    <source>
        <dbReference type="EMBL" id="GAC14264.1"/>
    </source>
</evidence>
<dbReference type="SUPFAM" id="SSF47384">
    <property type="entry name" value="Homodimeric domain of signal transducing histidine kinase"/>
    <property type="match status" value="1"/>
</dbReference>
<sequence length="231" mass="25954">MSVKEQQLIDFSTVLAAAVHDMKSSLNLLQQSIDGLNSCVTADNQPAQQFLSTAHYESSRLNTGLVQLLSLYRAEMENLPINEDECFIDDLLDNIFITHEQYLGHKNMTIEIEQTEDLVRYLDQDLITLLLNDILVNAMRYGSHKLRISAFEEDDWLVIKVEDDGEGYPNKMLASNNVDMQDMKLSNGRTGLGLFFARLIASAHRRGDRKGEIMLSNGGNLGGSVFTLKLP</sequence>
<comment type="caution">
    <text evidence="2">The sequence shown here is derived from an EMBL/GenBank/DDBJ whole genome shotgun (WGS) entry which is preliminary data.</text>
</comment>
<protein>
    <submittedName>
        <fullName evidence="2">Signal transduction histidine kinase</fullName>
    </submittedName>
</protein>
<dbReference type="InterPro" id="IPR036097">
    <property type="entry name" value="HisK_dim/P_sf"/>
</dbReference>
<dbReference type="eggNOG" id="COG2205">
    <property type="taxonomic scope" value="Bacteria"/>
</dbReference>
<dbReference type="PANTHER" id="PTHR45569:SF1">
    <property type="entry name" value="SENSOR PROTEIN KDPD"/>
    <property type="match status" value="1"/>
</dbReference>
<dbReference type="Gene3D" id="1.10.287.130">
    <property type="match status" value="1"/>
</dbReference>
<dbReference type="AlphaFoldDB" id="K6X0R3"/>
<dbReference type="STRING" id="1127673.GLIP_1631"/>
<feature type="domain" description="Histidine kinase" evidence="1">
    <location>
        <begin position="17"/>
        <end position="231"/>
    </location>
</feature>
<keyword evidence="2" id="KW-0418">Kinase</keyword>
<dbReference type="PROSITE" id="PS50109">
    <property type="entry name" value="HIS_KIN"/>
    <property type="match status" value="1"/>
</dbReference>
<proteinExistence type="predicted"/>
<organism evidence="2 3">
    <name type="scientific">Aliiglaciecola lipolytica E3</name>
    <dbReference type="NCBI Taxonomy" id="1127673"/>
    <lineage>
        <taxon>Bacteria</taxon>
        <taxon>Pseudomonadati</taxon>
        <taxon>Pseudomonadota</taxon>
        <taxon>Gammaproteobacteria</taxon>
        <taxon>Alteromonadales</taxon>
        <taxon>Alteromonadaceae</taxon>
        <taxon>Aliiglaciecola</taxon>
    </lineage>
</organism>
<dbReference type="InterPro" id="IPR036890">
    <property type="entry name" value="HATPase_C_sf"/>
</dbReference>
<dbReference type="Proteomes" id="UP000006334">
    <property type="component" value="Unassembled WGS sequence"/>
</dbReference>